<evidence type="ECO:0000313" key="5">
    <source>
        <dbReference type="Proteomes" id="UP000008392"/>
    </source>
</evidence>
<sequence length="501" mass="52616">MRNAGMKPIMSYPFRKSLSCLGMAGLLAACAAGPDFQAPPAPVVPQYTAGVQPLATVSSAGAGGGAQHFDPGMDIPAQWWTLFHSPQLDALVREALANSPSIVQAKAALRQASENLGGQIGATRYPQVDLQVGGVRQQIDTAALGIPNVPQAGPFTLYNASLDVSYTVDVFGADTRMLEGLQAQVDNQAAELQAARLTLAGNVVTAAIRHASLHAQIASTGQMLQLQRQQLGIMEQRLAAGGIAERDLKNQRTLVAQSEAALPALLQQQAQTSHQLAVYLGKAPAQADMPPLDLDSLTLPDRLPLSLPSALARQRPDIRAAEATLHQASAQVGVASANLYPQLTLSGSVGTEQGRIADLADSLNVWNIGLNLMQPLFHGGELRAKKRAAVAAYDAAAASYQQTVLQALQQVADSLRALENDAKVLQARAQAAENAQGSLAITSRQYQAGGVSHLSLLDAQRQGLQTALDRTVAQAARYADTAALLQALGGGWWNTVASDQP</sequence>
<dbReference type="Proteomes" id="UP000008392">
    <property type="component" value="Chromosome"/>
</dbReference>
<comment type="subcellular location">
    <subcellularLocation>
        <location evidence="2">Cell membrane</location>
        <topology evidence="2">Lipid-anchor</topology>
    </subcellularLocation>
</comment>
<comment type="similarity">
    <text evidence="1 2">Belongs to the outer membrane factor (OMF) (TC 1.B.17) family.</text>
</comment>
<keyword evidence="2" id="KW-0732">Signal</keyword>
<dbReference type="PANTHER" id="PTHR30203">
    <property type="entry name" value="OUTER MEMBRANE CATION EFFLUX PROTEIN"/>
    <property type="match status" value="1"/>
</dbReference>
<dbReference type="HOGENOM" id="CLU_012817_13_0_4"/>
<dbReference type="InterPro" id="IPR003423">
    <property type="entry name" value="OMP_efflux"/>
</dbReference>
<keyword evidence="2" id="KW-0472">Membrane</keyword>
<accession>G0AKE0</accession>
<protein>
    <submittedName>
        <fullName evidence="4">Outer membrane protein</fullName>
    </submittedName>
</protein>
<keyword evidence="2" id="KW-0449">Lipoprotein</keyword>
<dbReference type="AlphaFoldDB" id="G0AKE0"/>
<dbReference type="EMBL" id="CP002745">
    <property type="protein sequence ID" value="AEK62067.1"/>
    <property type="molecule type" value="Genomic_DNA"/>
</dbReference>
<dbReference type="Gene3D" id="2.20.200.10">
    <property type="entry name" value="Outer membrane efflux proteins (OEP)"/>
    <property type="match status" value="1"/>
</dbReference>
<name>G0AKE0_COLFT</name>
<evidence type="ECO:0000256" key="1">
    <source>
        <dbReference type="ARBA" id="ARBA00007613"/>
    </source>
</evidence>
<dbReference type="Gene3D" id="1.20.1600.10">
    <property type="entry name" value="Outer membrane efflux proteins (OEP)"/>
    <property type="match status" value="1"/>
</dbReference>
<dbReference type="Pfam" id="PF02321">
    <property type="entry name" value="OEP"/>
    <property type="match status" value="2"/>
</dbReference>
<keyword evidence="2" id="KW-0812">Transmembrane</keyword>
<gene>
    <name evidence="4" type="ordered locus">CFU_2240</name>
</gene>
<dbReference type="GO" id="GO:0005886">
    <property type="term" value="C:plasma membrane"/>
    <property type="evidence" value="ECO:0007669"/>
    <property type="project" value="UniProtKB-SubCell"/>
</dbReference>
<dbReference type="STRING" id="1005048.CFU_2240"/>
<dbReference type="NCBIfam" id="TIGR01845">
    <property type="entry name" value="outer_NodT"/>
    <property type="match status" value="1"/>
</dbReference>
<evidence type="ECO:0000256" key="2">
    <source>
        <dbReference type="RuleBase" id="RU362097"/>
    </source>
</evidence>
<organism evidence="4 5">
    <name type="scientific">Collimonas fungivorans (strain Ter331)</name>
    <dbReference type="NCBI Taxonomy" id="1005048"/>
    <lineage>
        <taxon>Bacteria</taxon>
        <taxon>Pseudomonadati</taxon>
        <taxon>Pseudomonadota</taxon>
        <taxon>Betaproteobacteria</taxon>
        <taxon>Burkholderiales</taxon>
        <taxon>Oxalobacteraceae</taxon>
        <taxon>Collimonas</taxon>
    </lineage>
</organism>
<feature type="chain" id="PRO_5001438875" evidence="2">
    <location>
        <begin position="32"/>
        <end position="501"/>
    </location>
</feature>
<dbReference type="SUPFAM" id="SSF56954">
    <property type="entry name" value="Outer membrane efflux proteins (OEP)"/>
    <property type="match status" value="1"/>
</dbReference>
<reference evidence="4 5" key="2">
    <citation type="journal article" date="2006" name="J. Microbiol. Methods">
        <title>Genomic flank-sequencing of plasposon insertion sites for rapid identification of functional genes.</title>
        <authorList>
            <person name="Leveau J.H."/>
            <person name="Gerards S."/>
            <person name="Fritsche K."/>
            <person name="Zondag G."/>
            <person name="van Veen J.A."/>
        </authorList>
    </citation>
    <scope>NUCLEOTIDE SEQUENCE [LARGE SCALE GENOMIC DNA]</scope>
    <source>
        <strain evidence="4 5">Ter331</strain>
    </source>
</reference>
<reference evidence="4 5" key="4">
    <citation type="journal article" date="2010" name="Environ. Microbiol.">
        <title>The bacterial genus Collimonas: mycophagy, weathering and other adaptive solutions to life in oligotrophic soil environments.</title>
        <authorList>
            <person name="Leveau J.H."/>
            <person name="Uroz S."/>
            <person name="de Boer W."/>
        </authorList>
    </citation>
    <scope>NUCLEOTIDE SEQUENCE [LARGE SCALE GENOMIC DNA]</scope>
    <source>
        <strain evidence="4 5">Ter331</strain>
    </source>
</reference>
<feature type="coiled-coil region" evidence="3">
    <location>
        <begin position="408"/>
        <end position="435"/>
    </location>
</feature>
<dbReference type="GO" id="GO:0015562">
    <property type="term" value="F:efflux transmembrane transporter activity"/>
    <property type="evidence" value="ECO:0007669"/>
    <property type="project" value="InterPro"/>
</dbReference>
<dbReference type="InterPro" id="IPR010131">
    <property type="entry name" value="MdtP/NodT-like"/>
</dbReference>
<reference evidence="5" key="6">
    <citation type="submission" date="2011-05" db="EMBL/GenBank/DDBJ databases">
        <title>Complete sequence of Collimonas fungivorans Ter331.</title>
        <authorList>
            <person name="Leveau J.H."/>
        </authorList>
    </citation>
    <scope>NUCLEOTIDE SEQUENCE [LARGE SCALE GENOMIC DNA]</scope>
    <source>
        <strain evidence="5">Ter331</strain>
    </source>
</reference>
<keyword evidence="3" id="KW-0175">Coiled coil</keyword>
<dbReference type="PROSITE" id="PS51257">
    <property type="entry name" value="PROKAR_LIPOPROTEIN"/>
    <property type="match status" value="1"/>
</dbReference>
<keyword evidence="2" id="KW-0564">Palmitate</keyword>
<reference evidence="4 5" key="5">
    <citation type="journal article" date="2011" name="ISME J.">
        <title>Dual transcriptional profiling of a bacterial/fungal confrontation: Collimonas fungivorans versus Aspergillus niger.</title>
        <authorList>
            <person name="Mela F."/>
            <person name="Fritsche K."/>
            <person name="de Boer W."/>
            <person name="van Veen J.A."/>
            <person name="de Graaff L.H."/>
            <person name="van den Berg M."/>
            <person name="Leveau J.H."/>
        </authorList>
    </citation>
    <scope>NUCLEOTIDE SEQUENCE [LARGE SCALE GENOMIC DNA]</scope>
    <source>
        <strain evidence="4 5">Ter331</strain>
    </source>
</reference>
<reference evidence="4 5" key="1">
    <citation type="journal article" date="2004" name="Environ. Microbiol.">
        <title>Phylogeny-function analysis of (meta)genomic libraries: screening for expression of ribosomal RNA genes by large-insert library fluorescent in situ hybridization (LIL-FISH).</title>
        <authorList>
            <person name="Leveau J.H."/>
            <person name="Gerards S."/>
            <person name="de Boer W."/>
            <person name="van Veen J.A."/>
        </authorList>
    </citation>
    <scope>NUCLEOTIDE SEQUENCE [LARGE SCALE GENOMIC DNA]</scope>
    <source>
        <strain evidence="4 5">Ter331</strain>
    </source>
</reference>
<evidence type="ECO:0000256" key="3">
    <source>
        <dbReference type="SAM" id="Coils"/>
    </source>
</evidence>
<proteinExistence type="inferred from homology"/>
<keyword evidence="2" id="KW-1134">Transmembrane beta strand</keyword>
<evidence type="ECO:0000313" key="4">
    <source>
        <dbReference type="EMBL" id="AEK62067.1"/>
    </source>
</evidence>
<dbReference type="KEGG" id="cfu:CFU_2240"/>
<reference evidence="4 5" key="3">
    <citation type="journal article" date="2008" name="FEMS Microbiol. Ecol.">
        <title>Identification and characterization of genes underlying chitinolysis in Collimonas fungivorans Ter331.</title>
        <authorList>
            <person name="Fritsche K."/>
            <person name="de Boer W."/>
            <person name="Gerards S."/>
            <person name="van den Berg M."/>
            <person name="van Veen J.A."/>
            <person name="Leveau J.H."/>
        </authorList>
    </citation>
    <scope>NUCLEOTIDE SEQUENCE [LARGE SCALE GENOMIC DNA]</scope>
    <source>
        <strain evidence="4 5">Ter331</strain>
    </source>
</reference>
<dbReference type="PANTHER" id="PTHR30203:SF33">
    <property type="entry name" value="BLR4455 PROTEIN"/>
    <property type="match status" value="1"/>
</dbReference>
<keyword evidence="5" id="KW-1185">Reference proteome</keyword>
<feature type="signal peptide" evidence="2">
    <location>
        <begin position="1"/>
        <end position="31"/>
    </location>
</feature>
<dbReference type="eggNOG" id="COG1538">
    <property type="taxonomic scope" value="Bacteria"/>
</dbReference>